<keyword evidence="11 15" id="KW-0648">Protein biosynthesis</keyword>
<dbReference type="Pfam" id="PF09334">
    <property type="entry name" value="tRNA-synt_1g"/>
    <property type="match status" value="1"/>
</dbReference>
<dbReference type="InterPro" id="IPR014758">
    <property type="entry name" value="Met-tRNA_synth"/>
</dbReference>
<dbReference type="SUPFAM" id="SSF47323">
    <property type="entry name" value="Anticodon-binding domain of a subclass of class I aminoacyl-tRNA synthetases"/>
    <property type="match status" value="1"/>
</dbReference>
<dbReference type="GO" id="GO:0004825">
    <property type="term" value="F:methionine-tRNA ligase activity"/>
    <property type="evidence" value="ECO:0007669"/>
    <property type="project" value="UniProtKB-EC"/>
</dbReference>
<keyword evidence="19" id="KW-1185">Reference proteome</keyword>
<dbReference type="SUPFAM" id="SSF52374">
    <property type="entry name" value="Nucleotidylyl transferase"/>
    <property type="match status" value="1"/>
</dbReference>
<dbReference type="PANTHER" id="PTHR45765:SF1">
    <property type="entry name" value="METHIONINE--TRNA LIGASE, CYTOPLASMIC"/>
    <property type="match status" value="1"/>
</dbReference>
<feature type="domain" description="Methionyl/Leucyl tRNA synthetase" evidence="16">
    <location>
        <begin position="41"/>
        <end position="430"/>
    </location>
</feature>
<dbReference type="EMBL" id="KB203274">
    <property type="protein sequence ID" value="ESO85666.1"/>
    <property type="molecule type" value="Genomic_DNA"/>
</dbReference>
<dbReference type="Gene3D" id="1.10.730.10">
    <property type="entry name" value="Isoleucyl-tRNA Synthetase, Domain 1"/>
    <property type="match status" value="1"/>
</dbReference>
<dbReference type="PANTHER" id="PTHR45765">
    <property type="entry name" value="METHIONINE--TRNA LIGASE"/>
    <property type="match status" value="1"/>
</dbReference>
<dbReference type="CTD" id="20230268"/>
<feature type="domain" description="Methionyl-tRNA synthetase anticodon-binding" evidence="17">
    <location>
        <begin position="450"/>
        <end position="594"/>
    </location>
</feature>
<dbReference type="PROSITE" id="PS00178">
    <property type="entry name" value="AA_TRNA_LIGASE_I"/>
    <property type="match status" value="1"/>
</dbReference>
<name>V3ZXG9_LOTGI</name>
<keyword evidence="5" id="KW-0963">Cytoplasm</keyword>
<dbReference type="PRINTS" id="PR01041">
    <property type="entry name" value="TRNASYNTHMET"/>
</dbReference>
<evidence type="ECO:0000256" key="4">
    <source>
        <dbReference type="ARBA" id="ARBA00018335"/>
    </source>
</evidence>
<evidence type="ECO:0000259" key="17">
    <source>
        <dbReference type="Pfam" id="PF19303"/>
    </source>
</evidence>
<dbReference type="OrthoDB" id="5844513at2759"/>
<organism evidence="18 19">
    <name type="scientific">Lottia gigantea</name>
    <name type="common">Giant owl limpet</name>
    <dbReference type="NCBI Taxonomy" id="225164"/>
    <lineage>
        <taxon>Eukaryota</taxon>
        <taxon>Metazoa</taxon>
        <taxon>Spiralia</taxon>
        <taxon>Lophotrochozoa</taxon>
        <taxon>Mollusca</taxon>
        <taxon>Gastropoda</taxon>
        <taxon>Patellogastropoda</taxon>
        <taxon>Lottioidea</taxon>
        <taxon>Lottiidae</taxon>
        <taxon>Lottia</taxon>
    </lineage>
</organism>
<evidence type="ECO:0000256" key="14">
    <source>
        <dbReference type="ARBA" id="ARBA00047364"/>
    </source>
</evidence>
<evidence type="ECO:0000313" key="18">
    <source>
        <dbReference type="EMBL" id="ESO85666.1"/>
    </source>
</evidence>
<keyword evidence="10" id="KW-0694">RNA-binding</keyword>
<sequence>SVTEEELSAAKKCWRDGVAKLPELRERKHPILPVPGERNIMICSAEPYVNNVPHLGNIIGCVLSGDAFSRYCRLRNYNSVYLCGTDEYGTATENKALEDGVTPQEICDKYYKLHTEIYDWFNISFDRFSRTTSTEHTEIVQDIFWKLYNNGYIIKDWVDQLHCDNCNRILADRFVSGICPLCSYDDARGDQCDGCGKLINAVELINPKCKSCTNIPKVKATQHLFLDLPKLESEFRQHIDKVFDNGIWSQNAKVITNSWIRDGLKPRCITRDLKWGIPVPLEGFTDKVFYVWFEITIGYVSIAATYTKDWEKWWKNPNEVELIHFLGKDNVPFHSVIFPCTLLGANDNFTLISHMSATEFLNYEDTKFSKSRGVGVFGDNAQDTGIPADIFRFYLLFVRPEAQDTAFSWDDFLLKNNSELLNNLGNFINRGLAFVSSSFNGTIQEINLTSEDLQTVALISRELTIYIQNMEQAKLRDSIRNVLSISRLGNEMMQVNKPWVLVEGTPDEKARAGSVVSLAANIAWLIGVLLQPYMPSTSEIICTQLNGNPKNMVIPTQFIPVLKTGHKIGKPTPLFQKIEASLIEKMKKKFQGKQEKVGRNDFLSETLCVKY</sequence>
<evidence type="ECO:0000256" key="3">
    <source>
        <dbReference type="ARBA" id="ARBA00012838"/>
    </source>
</evidence>
<keyword evidence="7 15" id="KW-0436">Ligase</keyword>
<comment type="similarity">
    <text evidence="2 15">Belongs to the class-I aminoacyl-tRNA synthetase family.</text>
</comment>
<dbReference type="FunFam" id="1.10.730.10:FF:000031">
    <property type="entry name" value="Putative Methionyl-tRNA synthetase"/>
    <property type="match status" value="1"/>
</dbReference>
<dbReference type="OMA" id="HLNTTEY"/>
<evidence type="ECO:0000256" key="1">
    <source>
        <dbReference type="ARBA" id="ARBA00004496"/>
    </source>
</evidence>
<dbReference type="InterPro" id="IPR029038">
    <property type="entry name" value="MetRS_Zn"/>
</dbReference>
<evidence type="ECO:0000256" key="11">
    <source>
        <dbReference type="ARBA" id="ARBA00022917"/>
    </source>
</evidence>
<comment type="catalytic activity">
    <reaction evidence="14">
        <text>tRNA(Met) + L-methionine + ATP = L-methionyl-tRNA(Met) + AMP + diphosphate</text>
        <dbReference type="Rhea" id="RHEA:13481"/>
        <dbReference type="Rhea" id="RHEA-COMP:9667"/>
        <dbReference type="Rhea" id="RHEA-COMP:9698"/>
        <dbReference type="ChEBI" id="CHEBI:30616"/>
        <dbReference type="ChEBI" id="CHEBI:33019"/>
        <dbReference type="ChEBI" id="CHEBI:57844"/>
        <dbReference type="ChEBI" id="CHEBI:78442"/>
        <dbReference type="ChEBI" id="CHEBI:78530"/>
        <dbReference type="ChEBI" id="CHEBI:456215"/>
        <dbReference type="EC" id="6.1.1.10"/>
    </reaction>
</comment>
<dbReference type="EC" id="6.1.1.10" evidence="3"/>
<dbReference type="InterPro" id="IPR033911">
    <property type="entry name" value="MetRS_core"/>
</dbReference>
<dbReference type="FunFam" id="2.20.28.20:FF:000001">
    <property type="entry name" value="Methionine--tRNA ligase"/>
    <property type="match status" value="1"/>
</dbReference>
<dbReference type="InterPro" id="IPR015413">
    <property type="entry name" value="Methionyl/Leucyl_tRNA_Synth"/>
</dbReference>
<evidence type="ECO:0000259" key="16">
    <source>
        <dbReference type="Pfam" id="PF09334"/>
    </source>
</evidence>
<dbReference type="Pfam" id="PF19303">
    <property type="entry name" value="Anticodon_3"/>
    <property type="match status" value="1"/>
</dbReference>
<dbReference type="GO" id="GO:0017101">
    <property type="term" value="C:aminoacyl-tRNA synthetase multienzyme complex"/>
    <property type="evidence" value="ECO:0007669"/>
    <property type="project" value="TreeGrafter"/>
</dbReference>
<dbReference type="GO" id="GO:0006431">
    <property type="term" value="P:methionyl-tRNA aminoacylation"/>
    <property type="evidence" value="ECO:0007669"/>
    <property type="project" value="InterPro"/>
</dbReference>
<evidence type="ECO:0000256" key="8">
    <source>
        <dbReference type="ARBA" id="ARBA00022741"/>
    </source>
</evidence>
<protein>
    <recommendedName>
        <fullName evidence="4">Methionine--tRNA ligase, cytoplasmic</fullName>
        <ecNumber evidence="3">6.1.1.10</ecNumber>
    </recommendedName>
    <alternativeName>
        <fullName evidence="13">Methionyl-tRNA synthetase</fullName>
    </alternativeName>
</protein>
<dbReference type="GO" id="GO:0005829">
    <property type="term" value="C:cytosol"/>
    <property type="evidence" value="ECO:0007669"/>
    <property type="project" value="TreeGrafter"/>
</dbReference>
<dbReference type="GO" id="GO:0005524">
    <property type="term" value="F:ATP binding"/>
    <property type="evidence" value="ECO:0007669"/>
    <property type="project" value="UniProtKB-KW"/>
</dbReference>
<dbReference type="InterPro" id="IPR041872">
    <property type="entry name" value="Anticodon_Met"/>
</dbReference>
<dbReference type="InterPro" id="IPR014729">
    <property type="entry name" value="Rossmann-like_a/b/a_fold"/>
</dbReference>
<dbReference type="CDD" id="cd00814">
    <property type="entry name" value="MetRS_core"/>
    <property type="match status" value="1"/>
</dbReference>
<keyword evidence="12 15" id="KW-0030">Aminoacyl-tRNA synthetase</keyword>
<evidence type="ECO:0000256" key="10">
    <source>
        <dbReference type="ARBA" id="ARBA00022884"/>
    </source>
</evidence>
<dbReference type="SUPFAM" id="SSF57770">
    <property type="entry name" value="Methionyl-tRNA synthetase (MetRS), Zn-domain"/>
    <property type="match status" value="1"/>
</dbReference>
<dbReference type="Gene3D" id="3.40.50.620">
    <property type="entry name" value="HUPs"/>
    <property type="match status" value="1"/>
</dbReference>
<dbReference type="GeneID" id="20230268"/>
<dbReference type="GO" id="GO:0000049">
    <property type="term" value="F:tRNA binding"/>
    <property type="evidence" value="ECO:0007669"/>
    <property type="project" value="UniProtKB-KW"/>
</dbReference>
<proteinExistence type="inferred from homology"/>
<evidence type="ECO:0000256" key="6">
    <source>
        <dbReference type="ARBA" id="ARBA00022555"/>
    </source>
</evidence>
<dbReference type="InterPro" id="IPR001412">
    <property type="entry name" value="aa-tRNA-synth_I_CS"/>
</dbReference>
<feature type="non-terminal residue" evidence="18">
    <location>
        <position position="1"/>
    </location>
</feature>
<dbReference type="KEGG" id="lgi:LOTGIDRAFT_107815"/>
<comment type="subcellular location">
    <subcellularLocation>
        <location evidence="1">Cytoplasm</location>
    </subcellularLocation>
</comment>
<dbReference type="InterPro" id="IPR009080">
    <property type="entry name" value="tRNAsynth_Ia_anticodon-bd"/>
</dbReference>
<dbReference type="CDD" id="cd07957">
    <property type="entry name" value="Anticodon_Ia_Met"/>
    <property type="match status" value="1"/>
</dbReference>
<keyword evidence="8 15" id="KW-0547">Nucleotide-binding</keyword>
<dbReference type="HOGENOM" id="CLU_009710_3_2_1"/>
<evidence type="ECO:0000313" key="19">
    <source>
        <dbReference type="Proteomes" id="UP000030746"/>
    </source>
</evidence>
<evidence type="ECO:0000256" key="5">
    <source>
        <dbReference type="ARBA" id="ARBA00022490"/>
    </source>
</evidence>
<dbReference type="AlphaFoldDB" id="V3ZXG9"/>
<evidence type="ECO:0000256" key="2">
    <source>
        <dbReference type="ARBA" id="ARBA00005594"/>
    </source>
</evidence>
<dbReference type="Gene3D" id="2.20.28.20">
    <property type="entry name" value="Methionyl-tRNA synthetase, Zn-domain"/>
    <property type="match status" value="1"/>
</dbReference>
<dbReference type="InterPro" id="IPR023458">
    <property type="entry name" value="Met-tRNA_ligase_1"/>
</dbReference>
<accession>V3ZXG9</accession>
<evidence type="ECO:0000256" key="12">
    <source>
        <dbReference type="ARBA" id="ARBA00023146"/>
    </source>
</evidence>
<dbReference type="RefSeq" id="XP_009063904.1">
    <property type="nucleotide sequence ID" value="XM_009065656.1"/>
</dbReference>
<evidence type="ECO:0000256" key="7">
    <source>
        <dbReference type="ARBA" id="ARBA00022598"/>
    </source>
</evidence>
<dbReference type="NCBIfam" id="TIGR00398">
    <property type="entry name" value="metG"/>
    <property type="match status" value="1"/>
</dbReference>
<keyword evidence="6" id="KW-0820">tRNA-binding</keyword>
<keyword evidence="9 15" id="KW-0067">ATP-binding</keyword>
<evidence type="ECO:0000256" key="13">
    <source>
        <dbReference type="ARBA" id="ARBA00030904"/>
    </source>
</evidence>
<dbReference type="Proteomes" id="UP000030746">
    <property type="component" value="Unassembled WGS sequence"/>
</dbReference>
<dbReference type="STRING" id="225164.V3ZXG9"/>
<reference evidence="18 19" key="1">
    <citation type="journal article" date="2013" name="Nature">
        <title>Insights into bilaterian evolution from three spiralian genomes.</title>
        <authorList>
            <person name="Simakov O."/>
            <person name="Marletaz F."/>
            <person name="Cho S.J."/>
            <person name="Edsinger-Gonzales E."/>
            <person name="Havlak P."/>
            <person name="Hellsten U."/>
            <person name="Kuo D.H."/>
            <person name="Larsson T."/>
            <person name="Lv J."/>
            <person name="Arendt D."/>
            <person name="Savage R."/>
            <person name="Osoegawa K."/>
            <person name="de Jong P."/>
            <person name="Grimwood J."/>
            <person name="Chapman J.A."/>
            <person name="Shapiro H."/>
            <person name="Aerts A."/>
            <person name="Otillar R.P."/>
            <person name="Terry A.Y."/>
            <person name="Boore J.L."/>
            <person name="Grigoriev I.V."/>
            <person name="Lindberg D.R."/>
            <person name="Seaver E.C."/>
            <person name="Weisblat D.A."/>
            <person name="Putnam N.H."/>
            <person name="Rokhsar D.S."/>
        </authorList>
    </citation>
    <scope>NUCLEOTIDE SEQUENCE [LARGE SCALE GENOMIC DNA]</scope>
</reference>
<gene>
    <name evidence="18" type="ORF">LOTGIDRAFT_107815</name>
</gene>
<evidence type="ECO:0000256" key="15">
    <source>
        <dbReference type="RuleBase" id="RU363039"/>
    </source>
</evidence>
<evidence type="ECO:0000256" key="9">
    <source>
        <dbReference type="ARBA" id="ARBA00022840"/>
    </source>
</evidence>